<sequence length="47" mass="5215">MTAWDDSDLGKIGAAKELDLGSERPDGTLRDPVAMWVVRTGDHLYVR</sequence>
<dbReference type="InterPro" id="IPR016888">
    <property type="entry name" value="UCP028498"/>
</dbReference>
<dbReference type="Pfam" id="PF10012">
    <property type="entry name" value="DUF2255"/>
    <property type="match status" value="1"/>
</dbReference>
<evidence type="ECO:0000313" key="1">
    <source>
        <dbReference type="EMBL" id="MDT0427348.1"/>
    </source>
</evidence>
<keyword evidence="2" id="KW-1185">Reference proteome</keyword>
<dbReference type="RefSeq" id="WP_200693914.1">
    <property type="nucleotide sequence ID" value="NZ_JAVREX010000002.1"/>
</dbReference>
<gene>
    <name evidence="1" type="ORF">RM649_06790</name>
</gene>
<organism evidence="1 2">
    <name type="scientific">Streptomyces salyersiae</name>
    <dbReference type="NCBI Taxonomy" id="3075530"/>
    <lineage>
        <taxon>Bacteria</taxon>
        <taxon>Bacillati</taxon>
        <taxon>Actinomycetota</taxon>
        <taxon>Actinomycetes</taxon>
        <taxon>Kitasatosporales</taxon>
        <taxon>Streptomycetaceae</taxon>
        <taxon>Streptomyces</taxon>
    </lineage>
</organism>
<comment type="caution">
    <text evidence="1">The sequence shown here is derived from an EMBL/GenBank/DDBJ whole genome shotgun (WGS) entry which is preliminary data.</text>
</comment>
<evidence type="ECO:0000313" key="2">
    <source>
        <dbReference type="Proteomes" id="UP001183777"/>
    </source>
</evidence>
<proteinExistence type="predicted"/>
<protein>
    <submittedName>
        <fullName evidence="1">DUF2255 family protein</fullName>
    </submittedName>
</protein>
<dbReference type="Proteomes" id="UP001183777">
    <property type="component" value="Unassembled WGS sequence"/>
</dbReference>
<dbReference type="EMBL" id="JAVREX010000002">
    <property type="protein sequence ID" value="MDT0427348.1"/>
    <property type="molecule type" value="Genomic_DNA"/>
</dbReference>
<name>A0ABU2RIP2_9ACTN</name>
<accession>A0ABU2RIP2</accession>
<reference evidence="2" key="1">
    <citation type="submission" date="2023-07" db="EMBL/GenBank/DDBJ databases">
        <title>30 novel species of actinomycetes from the DSMZ collection.</title>
        <authorList>
            <person name="Nouioui I."/>
        </authorList>
    </citation>
    <scope>NUCLEOTIDE SEQUENCE [LARGE SCALE GENOMIC DNA]</scope>
    <source>
        <strain evidence="2">DSM 41770</strain>
    </source>
</reference>